<name>A0ACB9PL89_BAUVA</name>
<organism evidence="1 2">
    <name type="scientific">Bauhinia variegata</name>
    <name type="common">Purple orchid tree</name>
    <name type="synonym">Phanera variegata</name>
    <dbReference type="NCBI Taxonomy" id="167791"/>
    <lineage>
        <taxon>Eukaryota</taxon>
        <taxon>Viridiplantae</taxon>
        <taxon>Streptophyta</taxon>
        <taxon>Embryophyta</taxon>
        <taxon>Tracheophyta</taxon>
        <taxon>Spermatophyta</taxon>
        <taxon>Magnoliopsida</taxon>
        <taxon>eudicotyledons</taxon>
        <taxon>Gunneridae</taxon>
        <taxon>Pentapetalae</taxon>
        <taxon>rosids</taxon>
        <taxon>fabids</taxon>
        <taxon>Fabales</taxon>
        <taxon>Fabaceae</taxon>
        <taxon>Cercidoideae</taxon>
        <taxon>Cercideae</taxon>
        <taxon>Bauhiniinae</taxon>
        <taxon>Bauhinia</taxon>
    </lineage>
</organism>
<proteinExistence type="predicted"/>
<accession>A0ACB9PL89</accession>
<reference evidence="1 2" key="1">
    <citation type="journal article" date="2022" name="DNA Res.">
        <title>Chromosomal-level genome assembly of the orchid tree Bauhinia variegata (Leguminosae; Cercidoideae) supports the allotetraploid origin hypothesis of Bauhinia.</title>
        <authorList>
            <person name="Zhong Y."/>
            <person name="Chen Y."/>
            <person name="Zheng D."/>
            <person name="Pang J."/>
            <person name="Liu Y."/>
            <person name="Luo S."/>
            <person name="Meng S."/>
            <person name="Qian L."/>
            <person name="Wei D."/>
            <person name="Dai S."/>
            <person name="Zhou R."/>
        </authorList>
    </citation>
    <scope>NUCLEOTIDE SEQUENCE [LARGE SCALE GENOMIC DNA]</scope>
    <source>
        <strain evidence="1">BV-YZ2020</strain>
    </source>
</reference>
<gene>
    <name evidence="1" type="ORF">L6164_010170</name>
</gene>
<dbReference type="EMBL" id="CM039429">
    <property type="protein sequence ID" value="KAI4349604.1"/>
    <property type="molecule type" value="Genomic_DNA"/>
</dbReference>
<comment type="caution">
    <text evidence="1">The sequence shown here is derived from an EMBL/GenBank/DDBJ whole genome shotgun (WGS) entry which is preliminary data.</text>
</comment>
<protein>
    <submittedName>
        <fullName evidence="1">Uncharacterized protein</fullName>
    </submittedName>
</protein>
<sequence>MTEMTKQQPSHWWWLDTHSTTKRSPWLQSTLTELNEKTKSMLKLIEQDADSFAQRAEMYYKKRPQLTSLVEDFYRTHRSLAELYDQVKSEAGTRLLTPWGSTLSSAKYQSEKLSGFTDRSYDSLSENCDVEDCAESEVDDPELEEETEFFNSKKGEEVPFVTVNGEVMILREEVERLRKENRAQKDHLNQKDALDDEVMRLRKEIEKLREENRSQKDQLKQKDTLDGEIMRLIKEIERLRKENNAQKDQLNQKDAVNGELMRLSKGIGRLREENIALKDQLMQKDEEKKEVIRHLSLAIDMLKQENARIRKFIIAKDSTNKWKNPFQFNKINGAFSGKLFNGYSRNQPSAVAL</sequence>
<dbReference type="Proteomes" id="UP000828941">
    <property type="component" value="Chromosome 4"/>
</dbReference>
<evidence type="ECO:0000313" key="2">
    <source>
        <dbReference type="Proteomes" id="UP000828941"/>
    </source>
</evidence>
<evidence type="ECO:0000313" key="1">
    <source>
        <dbReference type="EMBL" id="KAI4349604.1"/>
    </source>
</evidence>
<keyword evidence="2" id="KW-1185">Reference proteome</keyword>